<accession>A0A2C9KK97</accession>
<keyword evidence="1" id="KW-0472">Membrane</keyword>
<organism evidence="2 3">
    <name type="scientific">Biomphalaria glabrata</name>
    <name type="common">Bloodfluke planorb</name>
    <name type="synonym">Freshwater snail</name>
    <dbReference type="NCBI Taxonomy" id="6526"/>
    <lineage>
        <taxon>Eukaryota</taxon>
        <taxon>Metazoa</taxon>
        <taxon>Spiralia</taxon>
        <taxon>Lophotrochozoa</taxon>
        <taxon>Mollusca</taxon>
        <taxon>Gastropoda</taxon>
        <taxon>Heterobranchia</taxon>
        <taxon>Euthyneura</taxon>
        <taxon>Panpulmonata</taxon>
        <taxon>Hygrophila</taxon>
        <taxon>Lymnaeoidea</taxon>
        <taxon>Planorbidae</taxon>
        <taxon>Biomphalaria</taxon>
    </lineage>
</organism>
<dbReference type="VEuPathDB" id="VectorBase:BGLB020632"/>
<dbReference type="OrthoDB" id="6136948at2759"/>
<dbReference type="RefSeq" id="XP_013075826.2">
    <property type="nucleotide sequence ID" value="XM_013220372.2"/>
</dbReference>
<dbReference type="Pfam" id="PF06979">
    <property type="entry name" value="TMEM70"/>
    <property type="match status" value="1"/>
</dbReference>
<sequence length="209" mass="24301">MTMCLQVCGQILTKKTYLYRLPVPVPQNKLFKLKLRHLFSLRSTQSYKPCHSKDKVSQKFDLIYENSLKYFIVPCRLISTAASITTMGLAAYHGVQNHNSLQQWEKYTLAGLCCFSVLSILLVNKLTSYYITRIYYNQETDTFIGIIHSFFGTSRQLKYCSLDLKNMKLPLKISSIHLQSNFNVNGKTYFVKANDFVMPKYYNWHLGQT</sequence>
<evidence type="ECO:0000313" key="2">
    <source>
        <dbReference type="EnsemblMetazoa" id="BGLB020632-PA"/>
    </source>
</evidence>
<dbReference type="VEuPathDB" id="VectorBase:BGLAX_049802"/>
<dbReference type="InterPro" id="IPR045325">
    <property type="entry name" value="TMEM70/TMEM186/TMEM223"/>
</dbReference>
<reference evidence="2" key="1">
    <citation type="submission" date="2020-05" db="UniProtKB">
        <authorList>
            <consortium name="EnsemblMetazoa"/>
        </authorList>
    </citation>
    <scope>IDENTIFICATION</scope>
    <source>
        <strain evidence="2">BB02</strain>
    </source>
</reference>
<dbReference type="Proteomes" id="UP000076420">
    <property type="component" value="Unassembled WGS sequence"/>
</dbReference>
<name>A0A2C9KK97_BIOGL</name>
<dbReference type="EnsemblMetazoa" id="BGLB020632-RA">
    <property type="protein sequence ID" value="BGLB020632-PA"/>
    <property type="gene ID" value="BGLB020632"/>
</dbReference>
<protein>
    <recommendedName>
        <fullName evidence="4">Transmembrane protein 186</fullName>
    </recommendedName>
</protein>
<proteinExistence type="predicted"/>
<feature type="transmembrane region" description="Helical" evidence="1">
    <location>
        <begin position="77"/>
        <end position="95"/>
    </location>
</feature>
<dbReference type="KEGG" id="bgt:106062105"/>
<evidence type="ECO:0000313" key="3">
    <source>
        <dbReference type="Proteomes" id="UP000076420"/>
    </source>
</evidence>
<keyword evidence="1" id="KW-1133">Transmembrane helix</keyword>
<evidence type="ECO:0000256" key="1">
    <source>
        <dbReference type="SAM" id="Phobius"/>
    </source>
</evidence>
<feature type="transmembrane region" description="Helical" evidence="1">
    <location>
        <begin position="107"/>
        <end position="124"/>
    </location>
</feature>
<gene>
    <name evidence="2" type="primary">106062105</name>
</gene>
<dbReference type="AlphaFoldDB" id="A0A2C9KK97"/>
<evidence type="ECO:0008006" key="4">
    <source>
        <dbReference type="Google" id="ProtNLM"/>
    </source>
</evidence>
<keyword evidence="1" id="KW-0812">Transmembrane</keyword>